<dbReference type="SMART" id="SM00382">
    <property type="entry name" value="AAA"/>
    <property type="match status" value="1"/>
</dbReference>
<protein>
    <submittedName>
        <fullName evidence="10">Nucleoside ABC transporter ATP-binding protein</fullName>
    </submittedName>
</protein>
<evidence type="ECO:0000256" key="6">
    <source>
        <dbReference type="ARBA" id="ARBA00022840"/>
    </source>
</evidence>
<evidence type="ECO:0000256" key="5">
    <source>
        <dbReference type="ARBA" id="ARBA00022741"/>
    </source>
</evidence>
<keyword evidence="2" id="KW-0813">Transport</keyword>
<comment type="caution">
    <text evidence="10">The sequence shown here is derived from an EMBL/GenBank/DDBJ whole genome shotgun (WGS) entry which is preliminary data.</text>
</comment>
<dbReference type="GO" id="GO:0005886">
    <property type="term" value="C:plasma membrane"/>
    <property type="evidence" value="ECO:0007669"/>
    <property type="project" value="UniProtKB-SubCell"/>
</dbReference>
<dbReference type="RefSeq" id="WP_121252248.1">
    <property type="nucleotide sequence ID" value="NZ_RBIL01000001.1"/>
</dbReference>
<accession>A0A660LHR3</accession>
<evidence type="ECO:0000256" key="1">
    <source>
        <dbReference type="ARBA" id="ARBA00004202"/>
    </source>
</evidence>
<dbReference type="PANTHER" id="PTHR43790:SF4">
    <property type="entry name" value="GUANOSINE IMPORT ATP-BINDING PROTEIN NUPO"/>
    <property type="match status" value="1"/>
</dbReference>
<evidence type="ECO:0000256" key="2">
    <source>
        <dbReference type="ARBA" id="ARBA00022448"/>
    </source>
</evidence>
<keyword evidence="6 10" id="KW-0067">ATP-binding</keyword>
<dbReference type="FunFam" id="3.40.50.300:FF:000127">
    <property type="entry name" value="Ribose import ATP-binding protein RbsA"/>
    <property type="match status" value="1"/>
</dbReference>
<name>A0A660LHR3_9ACTN</name>
<sequence>MADAPALELRGITKRFGALVANNSVDFELRRGEIHALLGENGAGKSTLMNVLYGLHQPDEGQILLDGEPVTIDSPRRAIGLGIGMVHQHFMLVPVMTVAENLVLGAEPRSGLLLDYKGAAKRVRELSSQFGLAVDPDAKVEDIGVGTQQRVEILRALFRGAKVLVLDEPTAVLTPQEAQDLFVVLRRLTEQGTSVVFISHKLNEVLDIADRVTVLRRGEKIDTVSTEGATERSLAGLMVGREVLLRVEKPEQTLGDPLLTLEHVSAVDDRELPAVDDVSLEVRAGEIVGLAGVDANGQSELIEAIMGLRTPTAGKITAAGKDVTRCGPRDTLAAGVSHIAEDRHRRGLVLEFDLAENLCLREYKTPAFSTRGFLSPSKMVARARKLLQEFDVRGGDPETRAGALSGGNQQKVVIARELTADPKVIIAAQPTRGLDVGAIEFVHRRLVEERDAGKGVLLVSLELEEIRSLSDRVLVIYEGRIVAELPPEASEEDFGVYMTGGGRDERAA</sequence>
<keyword evidence="3" id="KW-1003">Cell membrane</keyword>
<dbReference type="OrthoDB" id="8039522at2"/>
<organism evidence="10 11">
    <name type="scientific">Solirubrobacter pauli</name>
    <dbReference type="NCBI Taxonomy" id="166793"/>
    <lineage>
        <taxon>Bacteria</taxon>
        <taxon>Bacillati</taxon>
        <taxon>Actinomycetota</taxon>
        <taxon>Thermoleophilia</taxon>
        <taxon>Solirubrobacterales</taxon>
        <taxon>Solirubrobacteraceae</taxon>
        <taxon>Solirubrobacter</taxon>
    </lineage>
</organism>
<keyword evidence="11" id="KW-1185">Reference proteome</keyword>
<dbReference type="PROSITE" id="PS50893">
    <property type="entry name" value="ABC_TRANSPORTER_2"/>
    <property type="match status" value="2"/>
</dbReference>
<evidence type="ECO:0000256" key="4">
    <source>
        <dbReference type="ARBA" id="ARBA00022737"/>
    </source>
</evidence>
<dbReference type="GO" id="GO:0016887">
    <property type="term" value="F:ATP hydrolysis activity"/>
    <property type="evidence" value="ECO:0007669"/>
    <property type="project" value="InterPro"/>
</dbReference>
<keyword evidence="8" id="KW-0472">Membrane</keyword>
<dbReference type="PANTHER" id="PTHR43790">
    <property type="entry name" value="CARBOHYDRATE TRANSPORT ATP-BINDING PROTEIN MG119-RELATED"/>
    <property type="match status" value="1"/>
</dbReference>
<dbReference type="GO" id="GO:0005524">
    <property type="term" value="F:ATP binding"/>
    <property type="evidence" value="ECO:0007669"/>
    <property type="project" value="UniProtKB-KW"/>
</dbReference>
<comment type="subcellular location">
    <subcellularLocation>
        <location evidence="1">Cell membrane</location>
        <topology evidence="1">Peripheral membrane protein</topology>
    </subcellularLocation>
</comment>
<reference evidence="10 11" key="1">
    <citation type="submission" date="2018-10" db="EMBL/GenBank/DDBJ databases">
        <title>Genomic Encyclopedia of Archaeal and Bacterial Type Strains, Phase II (KMG-II): from individual species to whole genera.</title>
        <authorList>
            <person name="Goeker M."/>
        </authorList>
    </citation>
    <scope>NUCLEOTIDE SEQUENCE [LARGE SCALE GENOMIC DNA]</scope>
    <source>
        <strain evidence="10 11">DSM 14954</strain>
    </source>
</reference>
<dbReference type="AlphaFoldDB" id="A0A660LHR3"/>
<evidence type="ECO:0000313" key="10">
    <source>
        <dbReference type="EMBL" id="RKQ93805.1"/>
    </source>
</evidence>
<evidence type="ECO:0000256" key="8">
    <source>
        <dbReference type="ARBA" id="ARBA00023136"/>
    </source>
</evidence>
<feature type="domain" description="ABC transporter" evidence="9">
    <location>
        <begin position="259"/>
        <end position="503"/>
    </location>
</feature>
<dbReference type="InterPro" id="IPR017871">
    <property type="entry name" value="ABC_transporter-like_CS"/>
</dbReference>
<evidence type="ECO:0000256" key="3">
    <source>
        <dbReference type="ARBA" id="ARBA00022475"/>
    </source>
</evidence>
<dbReference type="Gene3D" id="3.40.50.300">
    <property type="entry name" value="P-loop containing nucleotide triphosphate hydrolases"/>
    <property type="match status" value="2"/>
</dbReference>
<evidence type="ECO:0000313" key="11">
    <source>
        <dbReference type="Proteomes" id="UP000278962"/>
    </source>
</evidence>
<dbReference type="InterPro" id="IPR003593">
    <property type="entry name" value="AAA+_ATPase"/>
</dbReference>
<dbReference type="Pfam" id="PF00005">
    <property type="entry name" value="ABC_tran"/>
    <property type="match status" value="2"/>
</dbReference>
<proteinExistence type="predicted"/>
<evidence type="ECO:0000256" key="7">
    <source>
        <dbReference type="ARBA" id="ARBA00022967"/>
    </source>
</evidence>
<keyword evidence="7" id="KW-1278">Translocase</keyword>
<gene>
    <name evidence="10" type="ORF">C8N24_3678</name>
</gene>
<keyword evidence="4" id="KW-0677">Repeat</keyword>
<feature type="domain" description="ABC transporter" evidence="9">
    <location>
        <begin position="7"/>
        <end position="242"/>
    </location>
</feature>
<dbReference type="CDD" id="cd03216">
    <property type="entry name" value="ABC_Carb_Monos_I"/>
    <property type="match status" value="1"/>
</dbReference>
<keyword evidence="5" id="KW-0547">Nucleotide-binding</keyword>
<evidence type="ECO:0000259" key="9">
    <source>
        <dbReference type="PROSITE" id="PS50893"/>
    </source>
</evidence>
<dbReference type="Proteomes" id="UP000278962">
    <property type="component" value="Unassembled WGS sequence"/>
</dbReference>
<dbReference type="InterPro" id="IPR027417">
    <property type="entry name" value="P-loop_NTPase"/>
</dbReference>
<dbReference type="InterPro" id="IPR003439">
    <property type="entry name" value="ABC_transporter-like_ATP-bd"/>
</dbReference>
<dbReference type="InterPro" id="IPR050107">
    <property type="entry name" value="ABC_carbohydrate_import_ATPase"/>
</dbReference>
<dbReference type="CDD" id="cd03215">
    <property type="entry name" value="ABC_Carb_Monos_II"/>
    <property type="match status" value="1"/>
</dbReference>
<dbReference type="PROSITE" id="PS00211">
    <property type="entry name" value="ABC_TRANSPORTER_1"/>
    <property type="match status" value="1"/>
</dbReference>
<dbReference type="SUPFAM" id="SSF52540">
    <property type="entry name" value="P-loop containing nucleoside triphosphate hydrolases"/>
    <property type="match status" value="2"/>
</dbReference>
<dbReference type="EMBL" id="RBIL01000001">
    <property type="protein sequence ID" value="RKQ93805.1"/>
    <property type="molecule type" value="Genomic_DNA"/>
</dbReference>